<dbReference type="eggNOG" id="COG3474">
    <property type="taxonomic scope" value="Bacteria"/>
</dbReference>
<evidence type="ECO:0000256" key="11">
    <source>
        <dbReference type="ARBA" id="ARBA00023004"/>
    </source>
</evidence>
<feature type="binding site" description="type 1 copper site" evidence="14">
    <location>
        <position position="552"/>
    </location>
    <ligand>
        <name>Cu cation</name>
        <dbReference type="ChEBI" id="CHEBI:23378"/>
        <label>1</label>
    </ligand>
</feature>
<dbReference type="KEGG" id="ocg:OCA5_c08660"/>
<dbReference type="Proteomes" id="UP000007730">
    <property type="component" value="Chromosome"/>
</dbReference>
<keyword evidence="11 15" id="KW-0408">Iron</keyword>
<dbReference type="PROSITE" id="PS51007">
    <property type="entry name" value="CYTC"/>
    <property type="match status" value="1"/>
</dbReference>
<dbReference type="RefSeq" id="WP_012564379.1">
    <property type="nucleotide sequence ID" value="NC_011386.1"/>
</dbReference>
<dbReference type="FunFam" id="2.60.40.420:FF:000093">
    <property type="entry name" value="Copper-containing nitrite reductase"/>
    <property type="match status" value="1"/>
</dbReference>
<dbReference type="PROSITE" id="PS00079">
    <property type="entry name" value="MULTICOPPER_OXIDASE1"/>
    <property type="match status" value="1"/>
</dbReference>
<feature type="binding site" description="type 1 copper site" evidence="14">
    <location>
        <position position="708"/>
    </location>
    <ligand>
        <name>Cu cation</name>
        <dbReference type="ChEBI" id="CHEBI:23378"/>
        <label>1</label>
    </ligand>
</feature>
<dbReference type="InterPro" id="IPR001287">
    <property type="entry name" value="NO2-reductase_Cu"/>
</dbReference>
<dbReference type="InterPro" id="IPR009056">
    <property type="entry name" value="Cyt_c-like_dom"/>
</dbReference>
<dbReference type="PRINTS" id="PR00695">
    <property type="entry name" value="CUNO2RDTASE"/>
</dbReference>
<keyword evidence="18" id="KW-0472">Membrane</keyword>
<dbReference type="SUPFAM" id="SSF49503">
    <property type="entry name" value="Cupredoxins"/>
    <property type="match status" value="3"/>
</dbReference>
<comment type="catalytic activity">
    <reaction evidence="13 16">
        <text>nitric oxide + Fe(III)-[cytochrome c] + H2O = Fe(II)-[cytochrome c] + nitrite + 2 H(+)</text>
        <dbReference type="Rhea" id="RHEA:15233"/>
        <dbReference type="Rhea" id="RHEA-COMP:10350"/>
        <dbReference type="Rhea" id="RHEA-COMP:14399"/>
        <dbReference type="ChEBI" id="CHEBI:15377"/>
        <dbReference type="ChEBI" id="CHEBI:15378"/>
        <dbReference type="ChEBI" id="CHEBI:16301"/>
        <dbReference type="ChEBI" id="CHEBI:16480"/>
        <dbReference type="ChEBI" id="CHEBI:29033"/>
        <dbReference type="ChEBI" id="CHEBI:29034"/>
        <dbReference type="EC" id="1.7.2.1"/>
    </reaction>
</comment>
<evidence type="ECO:0000256" key="4">
    <source>
        <dbReference type="ARBA" id="ARBA00017290"/>
    </source>
</evidence>
<feature type="domain" description="Cytochrome c" evidence="19">
    <location>
        <begin position="164"/>
        <end position="263"/>
    </location>
</feature>
<dbReference type="PROSITE" id="PS00196">
    <property type="entry name" value="COPPER_BLUE"/>
    <property type="match status" value="1"/>
</dbReference>
<feature type="binding site" description="type 1 copper site" evidence="14">
    <location>
        <position position="560"/>
    </location>
    <ligand>
        <name>Cu cation</name>
        <dbReference type="ChEBI" id="CHEBI:23378"/>
        <label>1</label>
    </ligand>
</feature>
<dbReference type="NCBIfam" id="TIGR02376">
    <property type="entry name" value="Cu_nitrite_red"/>
    <property type="match status" value="1"/>
</dbReference>
<keyword evidence="9" id="KW-0249">Electron transport</keyword>
<feature type="compositionally biased region" description="Low complexity" evidence="17">
    <location>
        <begin position="97"/>
        <end position="108"/>
    </location>
</feature>
<dbReference type="GO" id="GO:0050421">
    <property type="term" value="F:nitrite reductase (NO-forming) activity"/>
    <property type="evidence" value="ECO:0007669"/>
    <property type="project" value="UniProtKB-EC"/>
</dbReference>
<evidence type="ECO:0000256" key="16">
    <source>
        <dbReference type="RuleBase" id="RU365025"/>
    </source>
</evidence>
<dbReference type="InterPro" id="IPR028871">
    <property type="entry name" value="BlueCu_1_BS"/>
</dbReference>
<evidence type="ECO:0000256" key="2">
    <source>
        <dbReference type="ARBA" id="ARBA00011233"/>
    </source>
</evidence>
<comment type="similarity">
    <text evidence="1 16">Belongs to the multicopper oxidase family.</text>
</comment>
<keyword evidence="12 14" id="KW-0186">Copper</keyword>
<evidence type="ECO:0000256" key="12">
    <source>
        <dbReference type="ARBA" id="ARBA00023008"/>
    </source>
</evidence>
<dbReference type="SUPFAM" id="SSF46626">
    <property type="entry name" value="Cytochrome c"/>
    <property type="match status" value="1"/>
</dbReference>
<dbReference type="Gene3D" id="1.10.760.10">
    <property type="entry name" value="Cytochrome c-like domain"/>
    <property type="match status" value="1"/>
</dbReference>
<feature type="compositionally biased region" description="Low complexity" evidence="17">
    <location>
        <begin position="57"/>
        <end position="89"/>
    </location>
</feature>
<dbReference type="CDD" id="cd00920">
    <property type="entry name" value="Cupredoxin"/>
    <property type="match status" value="1"/>
</dbReference>
<evidence type="ECO:0000256" key="9">
    <source>
        <dbReference type="ARBA" id="ARBA00022982"/>
    </source>
</evidence>
<sequence length="740" mass="75937">MTFFARSNLKNWLPGALGLLGIIVLMAVADISHRNAGADAEQALLNAPPTQTASTEAPAAKQPATPAPAAAPAAPAKTAAAPAKSEPAPAAKPTPAPAKSAATEAPKAAPAPAPQAPAPAAKADAPAPGHAMNHAMAMAPAKTTAQAQSAATPAAATAPAHLEGDAARGQQVYKKCQACHSLEPGRNGLGPSLAGIVGQKAADVPNYNFSAAMKGSGLTWDVATLDRYLADPQKVVPGNKMPFPGLKTEHERSAVIAYLVKISGGASGAAAASPAAAPKQAQAPAQTSAQKPAPAQAAAPQQQAAASSAPAAAYVPGVRYTLRSGIAEGRMVFIGVGGTIDGQINPLLSAAEGQVVQVTLINGEGAEHDIVFDGQGPAGSSPHIVGRGASTNIAFVAGKAGDYAYFCSIPGHRLSGMEGQFLVTPQPPAETVVEADISLQSTQVPPPIGKRQPQTVRVDLVTVELEGRLAEGTTFGYWTFNGKVPGPMLRVRVGDTVEVHLKNAENSGMVHSVDFHAATGPGGGAASTQANPGETKTVKFKALVPGLYVYHCATPMVAHHIANGMYGLILVEPEGGLPPVDREFYVMQGEIYTAQPFGQHGSLDFDVEKLLNERPEYFVFNGSVGALSKLHPLQAKVGETVRFYFGVGGPNFTSSFHLIGEIFDKVYNLGGVLSEPLHGIQTVTVPAGGAVITEAKLDVPGNYTLVDHALSRMERGLVGILHVEGAANPDIYDGVIEPGH</sequence>
<dbReference type="PANTHER" id="PTHR11961">
    <property type="entry name" value="CYTOCHROME C"/>
    <property type="match status" value="1"/>
</dbReference>
<dbReference type="STRING" id="504832.OCA5_c08660"/>
<dbReference type="Gene3D" id="2.60.40.420">
    <property type="entry name" value="Cupredoxins - blue copper proteins"/>
    <property type="match status" value="3"/>
</dbReference>
<dbReference type="AlphaFoldDB" id="B6JIX6"/>
<dbReference type="InterPro" id="IPR036909">
    <property type="entry name" value="Cyt_c-like_dom_sf"/>
</dbReference>
<evidence type="ECO:0000256" key="14">
    <source>
        <dbReference type="PIRSR" id="PIRSR601287-1"/>
    </source>
</evidence>
<dbReference type="KEGG" id="oca:OCAR_7249"/>
<evidence type="ECO:0000256" key="3">
    <source>
        <dbReference type="ARBA" id="ARBA00011882"/>
    </source>
</evidence>
<dbReference type="Pfam" id="PF07732">
    <property type="entry name" value="Cu-oxidase_3"/>
    <property type="match status" value="1"/>
</dbReference>
<dbReference type="GO" id="GO:0020037">
    <property type="term" value="F:heme binding"/>
    <property type="evidence" value="ECO:0007669"/>
    <property type="project" value="InterPro"/>
</dbReference>
<feature type="transmembrane region" description="Helical" evidence="18">
    <location>
        <begin position="12"/>
        <end position="29"/>
    </location>
</feature>
<dbReference type="HOGENOM" id="CLU_374998_0_0_5"/>
<feature type="region of interest" description="Disordered" evidence="17">
    <location>
        <begin position="48"/>
        <end position="160"/>
    </location>
</feature>
<comment type="subunit">
    <text evidence="2 16">Homotrimer.</text>
</comment>
<keyword evidence="7 14" id="KW-0479">Metal-binding</keyword>
<keyword evidence="6 15" id="KW-0349">Heme</keyword>
<dbReference type="InterPro" id="IPR008972">
    <property type="entry name" value="Cupredoxin"/>
</dbReference>
<dbReference type="InterPro" id="IPR002327">
    <property type="entry name" value="Cyt_c_1A/1B"/>
</dbReference>
<feature type="binding site" description="type 1 copper site" evidence="14">
    <location>
        <position position="565"/>
    </location>
    <ligand>
        <name>Cu cation</name>
        <dbReference type="ChEBI" id="CHEBI:23378"/>
        <label>1</label>
    </ligand>
</feature>
<organism evidence="20 21">
    <name type="scientific">Afipia carboxidovorans (strain ATCC 49405 / DSM 1227 / KCTC 32145 / OM5)</name>
    <name type="common">Oligotropha carboxidovorans</name>
    <dbReference type="NCBI Taxonomy" id="504832"/>
    <lineage>
        <taxon>Bacteria</taxon>
        <taxon>Pseudomonadati</taxon>
        <taxon>Pseudomonadota</taxon>
        <taxon>Alphaproteobacteria</taxon>
        <taxon>Hyphomicrobiales</taxon>
        <taxon>Nitrobacteraceae</taxon>
        <taxon>Afipia</taxon>
    </lineage>
</organism>
<evidence type="ECO:0000256" key="7">
    <source>
        <dbReference type="ARBA" id="ARBA00022723"/>
    </source>
</evidence>
<reference evidence="20 21" key="1">
    <citation type="journal article" date="2011" name="J. Bacteriol.">
        <title>Complete genome sequences of the chemolithoautotrophic Oligotropha carboxidovorans strains OM4 and OM5.</title>
        <authorList>
            <person name="Volland S."/>
            <person name="Rachinger M."/>
            <person name="Strittmatter A."/>
            <person name="Daniel R."/>
            <person name="Gottschalk G."/>
            <person name="Meyer O."/>
        </authorList>
    </citation>
    <scope>NUCLEOTIDE SEQUENCE [LARGE SCALE GENOMIC DNA]</scope>
    <source>
        <strain evidence="21">ATCC 49405 / DSM 1227 / KCTC 32145 / OM5</strain>
    </source>
</reference>
<dbReference type="GO" id="GO:0005507">
    <property type="term" value="F:copper ion binding"/>
    <property type="evidence" value="ECO:0007669"/>
    <property type="project" value="InterPro"/>
</dbReference>
<feature type="compositionally biased region" description="Low complexity" evidence="17">
    <location>
        <begin position="118"/>
        <end position="160"/>
    </location>
</feature>
<dbReference type="Pfam" id="PF00034">
    <property type="entry name" value="Cytochrom_C"/>
    <property type="match status" value="1"/>
</dbReference>
<dbReference type="EMBL" id="CP002826">
    <property type="protein sequence ID" value="AEI05588.1"/>
    <property type="molecule type" value="Genomic_DNA"/>
</dbReference>
<keyword evidence="10 16" id="KW-0560">Oxidoreductase</keyword>
<feature type="region of interest" description="Disordered" evidence="17">
    <location>
        <begin position="275"/>
        <end position="302"/>
    </location>
</feature>
<protein>
    <recommendedName>
        <fullName evidence="4 16">Copper-containing nitrite reductase</fullName>
        <ecNumber evidence="3 16">1.7.2.1</ecNumber>
    </recommendedName>
</protein>
<dbReference type="CDD" id="cd11020">
    <property type="entry name" value="CuRO_1_CuNIR"/>
    <property type="match status" value="1"/>
</dbReference>
<evidence type="ECO:0000313" key="20">
    <source>
        <dbReference type="EMBL" id="AEI05588.1"/>
    </source>
</evidence>
<feature type="binding site" description="type 1 copper site" evidence="14">
    <location>
        <position position="516"/>
    </location>
    <ligand>
        <name>Cu cation</name>
        <dbReference type="ChEBI" id="CHEBI:23378"/>
        <label>1</label>
    </ligand>
</feature>
<keyword evidence="18" id="KW-1133">Transmembrane helix</keyword>
<dbReference type="GO" id="GO:0009055">
    <property type="term" value="F:electron transfer activity"/>
    <property type="evidence" value="ECO:0007669"/>
    <property type="project" value="InterPro"/>
</dbReference>
<dbReference type="EC" id="1.7.2.1" evidence="3 16"/>
<keyword evidence="8" id="KW-0677">Repeat</keyword>
<evidence type="ECO:0000313" key="21">
    <source>
        <dbReference type="Proteomes" id="UP000007730"/>
    </source>
</evidence>
<keyword evidence="18" id="KW-0812">Transmembrane</keyword>
<evidence type="ECO:0000256" key="13">
    <source>
        <dbReference type="ARBA" id="ARBA00049340"/>
    </source>
</evidence>
<dbReference type="InterPro" id="IPR033138">
    <property type="entry name" value="Cu_oxidase_CS"/>
</dbReference>
<accession>B6JIX6</accession>
<evidence type="ECO:0000256" key="8">
    <source>
        <dbReference type="ARBA" id="ARBA00022737"/>
    </source>
</evidence>
<dbReference type="eggNOG" id="COG2132">
    <property type="taxonomic scope" value="Bacteria"/>
</dbReference>
<feature type="binding site" description="type 1 copper site" evidence="14">
    <location>
        <position position="511"/>
    </location>
    <ligand>
        <name>Cu cation</name>
        <dbReference type="ChEBI" id="CHEBI:23378"/>
        <label>1</label>
    </ligand>
</feature>
<evidence type="ECO:0000256" key="10">
    <source>
        <dbReference type="ARBA" id="ARBA00023002"/>
    </source>
</evidence>
<name>B6JIX6_AFIC5</name>
<evidence type="ECO:0000259" key="19">
    <source>
        <dbReference type="PROSITE" id="PS51007"/>
    </source>
</evidence>
<dbReference type="CDD" id="cd04208">
    <property type="entry name" value="CuRO_2_CuNIR"/>
    <property type="match status" value="1"/>
</dbReference>
<proteinExistence type="inferred from homology"/>
<dbReference type="OrthoDB" id="9757546at2"/>
<evidence type="ECO:0000256" key="1">
    <source>
        <dbReference type="ARBA" id="ARBA00010609"/>
    </source>
</evidence>
<comment type="cofactor">
    <cofactor evidence="16">
        <name>Cu(+)</name>
        <dbReference type="ChEBI" id="CHEBI:49552"/>
    </cofactor>
    <text evidence="16">Binds 1 Cu(+) ion.</text>
</comment>
<evidence type="ECO:0000256" key="18">
    <source>
        <dbReference type="SAM" id="Phobius"/>
    </source>
</evidence>
<evidence type="ECO:0000256" key="17">
    <source>
        <dbReference type="SAM" id="MobiDB-lite"/>
    </source>
</evidence>
<evidence type="ECO:0000256" key="6">
    <source>
        <dbReference type="ARBA" id="ARBA00022617"/>
    </source>
</evidence>
<comment type="cofactor">
    <cofactor evidence="16">
        <name>Cu(2+)</name>
        <dbReference type="ChEBI" id="CHEBI:29036"/>
    </cofactor>
    <text evidence="16">Binds 1 Cu(+) ion.</text>
</comment>
<dbReference type="PATRIC" id="fig|504832.7.peg.913"/>
<keyword evidence="21" id="KW-1185">Reference proteome</keyword>
<evidence type="ECO:0000256" key="5">
    <source>
        <dbReference type="ARBA" id="ARBA00022448"/>
    </source>
</evidence>
<evidence type="ECO:0000256" key="15">
    <source>
        <dbReference type="PROSITE-ProRule" id="PRU00433"/>
    </source>
</evidence>
<gene>
    <name evidence="20" type="primary">aniA1</name>
    <name evidence="20" type="ordered locus">OCA5_c08660</name>
</gene>
<keyword evidence="5" id="KW-0813">Transport</keyword>
<dbReference type="InterPro" id="IPR011707">
    <property type="entry name" value="Cu-oxidase-like_N"/>
</dbReference>
<feature type="binding site" description="type 1 copper site" evidence="14">
    <location>
        <position position="551"/>
    </location>
    <ligand>
        <name>Cu cation</name>
        <dbReference type="ChEBI" id="CHEBI:23378"/>
        <label>1</label>
    </ligand>
</feature>